<sequence>EFDFSSLLKKTSQEDEQFELIPQSPDVKKILIKSTEESEKPQVSGYKDAKIKATVNNLIKILDDIDITQDDLWGWIRNLTRNLMSTPRLPKHIVEPIFREFINKKLKGSEKNGKY</sequence>
<accession>A0A0F9R124</accession>
<dbReference type="EMBL" id="LAZR01003375">
    <property type="protein sequence ID" value="KKN19021.1"/>
    <property type="molecule type" value="Genomic_DNA"/>
</dbReference>
<name>A0A0F9R124_9ZZZZ</name>
<feature type="non-terminal residue" evidence="1">
    <location>
        <position position="1"/>
    </location>
</feature>
<proteinExistence type="predicted"/>
<comment type="caution">
    <text evidence="1">The sequence shown here is derived from an EMBL/GenBank/DDBJ whole genome shotgun (WGS) entry which is preliminary data.</text>
</comment>
<reference evidence="1" key="1">
    <citation type="journal article" date="2015" name="Nature">
        <title>Complex archaea that bridge the gap between prokaryotes and eukaryotes.</title>
        <authorList>
            <person name="Spang A."/>
            <person name="Saw J.H."/>
            <person name="Jorgensen S.L."/>
            <person name="Zaremba-Niedzwiedzka K."/>
            <person name="Martijn J."/>
            <person name="Lind A.E."/>
            <person name="van Eijk R."/>
            <person name="Schleper C."/>
            <person name="Guy L."/>
            <person name="Ettema T.J."/>
        </authorList>
    </citation>
    <scope>NUCLEOTIDE SEQUENCE</scope>
</reference>
<dbReference type="AlphaFoldDB" id="A0A0F9R124"/>
<protein>
    <submittedName>
        <fullName evidence="1">Uncharacterized protein</fullName>
    </submittedName>
</protein>
<organism evidence="1">
    <name type="scientific">marine sediment metagenome</name>
    <dbReference type="NCBI Taxonomy" id="412755"/>
    <lineage>
        <taxon>unclassified sequences</taxon>
        <taxon>metagenomes</taxon>
        <taxon>ecological metagenomes</taxon>
    </lineage>
</organism>
<evidence type="ECO:0000313" key="1">
    <source>
        <dbReference type="EMBL" id="KKN19021.1"/>
    </source>
</evidence>
<gene>
    <name evidence="1" type="ORF">LCGC14_0950080</name>
</gene>